<dbReference type="CDD" id="cd20821">
    <property type="entry name" value="C1_MgcRacGAP"/>
    <property type="match status" value="1"/>
</dbReference>
<dbReference type="GO" id="GO:0051256">
    <property type="term" value="P:mitotic spindle midzone assembly"/>
    <property type="evidence" value="ECO:0007669"/>
    <property type="project" value="TreeGrafter"/>
</dbReference>
<evidence type="ECO:0000313" key="6">
    <source>
        <dbReference type="EMBL" id="CAD7633748.1"/>
    </source>
</evidence>
<keyword evidence="1" id="KW-0479">Metal-binding</keyword>
<dbReference type="InterPro" id="IPR002219">
    <property type="entry name" value="PKC_DAG/PE"/>
</dbReference>
<dbReference type="Pfam" id="PF00620">
    <property type="entry name" value="RhoGAP"/>
    <property type="match status" value="1"/>
</dbReference>
<evidence type="ECO:0008006" key="8">
    <source>
        <dbReference type="Google" id="ProtNLM"/>
    </source>
</evidence>
<dbReference type="InterPro" id="IPR008936">
    <property type="entry name" value="Rho_GTPase_activation_prot"/>
</dbReference>
<evidence type="ECO:0000259" key="4">
    <source>
        <dbReference type="PROSITE" id="PS50081"/>
    </source>
</evidence>
<dbReference type="SMART" id="SM00109">
    <property type="entry name" value="C1"/>
    <property type="match status" value="1"/>
</dbReference>
<keyword evidence="2" id="KW-0862">Zinc</keyword>
<evidence type="ECO:0000256" key="1">
    <source>
        <dbReference type="ARBA" id="ARBA00022723"/>
    </source>
</evidence>
<dbReference type="InterPro" id="IPR000198">
    <property type="entry name" value="RhoGAP_dom"/>
</dbReference>
<dbReference type="GO" id="GO:0007266">
    <property type="term" value="P:Rho protein signal transduction"/>
    <property type="evidence" value="ECO:0007669"/>
    <property type="project" value="TreeGrafter"/>
</dbReference>
<dbReference type="GO" id="GO:0005634">
    <property type="term" value="C:nucleus"/>
    <property type="evidence" value="ECO:0007669"/>
    <property type="project" value="TreeGrafter"/>
</dbReference>
<keyword evidence="7" id="KW-1185">Reference proteome</keyword>
<accession>A0A7R9L2G4</accession>
<dbReference type="GO" id="GO:0005096">
    <property type="term" value="F:GTPase activator activity"/>
    <property type="evidence" value="ECO:0007669"/>
    <property type="project" value="TreeGrafter"/>
</dbReference>
<dbReference type="Pfam" id="PF00130">
    <property type="entry name" value="C1_1"/>
    <property type="match status" value="1"/>
</dbReference>
<evidence type="ECO:0000256" key="2">
    <source>
        <dbReference type="ARBA" id="ARBA00022833"/>
    </source>
</evidence>
<proteinExistence type="predicted"/>
<evidence type="ECO:0000256" key="3">
    <source>
        <dbReference type="SAM" id="MobiDB-lite"/>
    </source>
</evidence>
<dbReference type="SUPFAM" id="SSF48350">
    <property type="entry name" value="GTPase activation domain, GAP"/>
    <property type="match status" value="1"/>
</dbReference>
<dbReference type="PROSITE" id="PS50081">
    <property type="entry name" value="ZF_DAG_PE_2"/>
    <property type="match status" value="1"/>
</dbReference>
<dbReference type="Proteomes" id="UP000759131">
    <property type="component" value="Unassembled WGS sequence"/>
</dbReference>
<reference evidence="6" key="1">
    <citation type="submission" date="2020-11" db="EMBL/GenBank/DDBJ databases">
        <authorList>
            <person name="Tran Van P."/>
        </authorList>
    </citation>
    <scope>NUCLEOTIDE SEQUENCE</scope>
</reference>
<dbReference type="GO" id="GO:0046872">
    <property type="term" value="F:metal ion binding"/>
    <property type="evidence" value="ECO:0007669"/>
    <property type="project" value="UniProtKB-KW"/>
</dbReference>
<dbReference type="OrthoDB" id="2218807at2759"/>
<dbReference type="EMBL" id="OC867864">
    <property type="protein sequence ID" value="CAD7633748.1"/>
    <property type="molecule type" value="Genomic_DNA"/>
</dbReference>
<dbReference type="GO" id="GO:0000281">
    <property type="term" value="P:mitotic cytokinesis"/>
    <property type="evidence" value="ECO:0007669"/>
    <property type="project" value="TreeGrafter"/>
</dbReference>
<dbReference type="PROSITE" id="PS00479">
    <property type="entry name" value="ZF_DAG_PE_1"/>
    <property type="match status" value="1"/>
</dbReference>
<evidence type="ECO:0000259" key="5">
    <source>
        <dbReference type="PROSITE" id="PS50238"/>
    </source>
</evidence>
<feature type="domain" description="Phorbol-ester/DAG-type" evidence="4">
    <location>
        <begin position="285"/>
        <end position="334"/>
    </location>
</feature>
<dbReference type="InterPro" id="IPR046349">
    <property type="entry name" value="C1-like_sf"/>
</dbReference>
<gene>
    <name evidence="6" type="ORF">OSB1V03_LOCUS14144</name>
</gene>
<sequence>MQSTVDGVEGVDVGSGGPKLSLVAQFDDMCRFGNSLIAVDEQSLMDLLAKCETNRLRWLSTQRELMDMKSKCRQLEEQNRELVSNLKHVRFGFGKEVQNREDLLKQRNALRNQLNAIKDFVLKDSTATQSQETRDKVLSYLNLNHLETVKEDTNESMDGLDYDVSEDNILSESVHNNRSVRNKRKSTECDMNAERAKYANRRADDIGGDRMAPKAVFDDNTDLDSPTLEGPAPRTSLNVNQVLDDRYAAVSKSSPHIPNSRRLFVENHPQNLSPIFSTTPLEERKHNLIQKKAFKPAYCGPCREAIGFFGTFMCCEDCRVICHIKCKSRLPVPCIPFRKPNGKSSQMVLIADFAPQQTRPMIPALIIHICNEIERRGLDEEGLYRKCGSDKDIRELKEKLLKAKTGMFGLISYDVHVLCGVLKLFLKELDEPIVTRILWRDFVRASDQENPDEEKALIMQTVEELPTANRDSLSFIMVHLMRVANCDGNRMDTRSLAKVFGPTIVGHSMIEPPITEILAENPKQIKVMEALFRIPEDYWNGVLTSVNSWETNRFGSPDRRAQSNGRLMGTIQRGTLTPLRSTSQSRGALSLKPFRRESDCIESQPKSTKKATNKQILTNKVSFEDKNGIHKTVGDNDGQPRDPSNDHQIIEAQINILTIRATNKQILTNKVSFEDKNGIHRTVGDNDGQPRDPSNDHQIIEALRQVVRTCTAPDSSKRPSASEINHLLNAYL</sequence>
<dbReference type="SUPFAM" id="SSF57889">
    <property type="entry name" value="Cysteine-rich domain"/>
    <property type="match status" value="1"/>
</dbReference>
<dbReference type="PROSITE" id="PS50238">
    <property type="entry name" value="RHOGAP"/>
    <property type="match status" value="1"/>
</dbReference>
<dbReference type="SMART" id="SM00324">
    <property type="entry name" value="RhoGAP"/>
    <property type="match status" value="1"/>
</dbReference>
<dbReference type="GO" id="GO:0051233">
    <property type="term" value="C:spindle midzone"/>
    <property type="evidence" value="ECO:0007669"/>
    <property type="project" value="TreeGrafter"/>
</dbReference>
<dbReference type="GO" id="GO:0030496">
    <property type="term" value="C:midbody"/>
    <property type="evidence" value="ECO:0007669"/>
    <property type="project" value="TreeGrafter"/>
</dbReference>
<dbReference type="Gene3D" id="3.30.60.20">
    <property type="match status" value="1"/>
</dbReference>
<feature type="compositionally biased region" description="Basic and acidic residues" evidence="3">
    <location>
        <begin position="622"/>
        <end position="645"/>
    </location>
</feature>
<organism evidence="6">
    <name type="scientific">Medioppia subpectinata</name>
    <dbReference type="NCBI Taxonomy" id="1979941"/>
    <lineage>
        <taxon>Eukaryota</taxon>
        <taxon>Metazoa</taxon>
        <taxon>Ecdysozoa</taxon>
        <taxon>Arthropoda</taxon>
        <taxon>Chelicerata</taxon>
        <taxon>Arachnida</taxon>
        <taxon>Acari</taxon>
        <taxon>Acariformes</taxon>
        <taxon>Sarcoptiformes</taxon>
        <taxon>Oribatida</taxon>
        <taxon>Brachypylina</taxon>
        <taxon>Oppioidea</taxon>
        <taxon>Oppiidae</taxon>
        <taxon>Medioppia</taxon>
    </lineage>
</organism>
<dbReference type="PANTHER" id="PTHR46199">
    <property type="entry name" value="RAC GTPASE-ACTIVATING PROTEIN 1"/>
    <property type="match status" value="1"/>
</dbReference>
<dbReference type="Gene3D" id="1.10.555.10">
    <property type="entry name" value="Rho GTPase activation protein"/>
    <property type="match status" value="1"/>
</dbReference>
<dbReference type="AlphaFoldDB" id="A0A7R9L2G4"/>
<dbReference type="PANTHER" id="PTHR46199:SF3">
    <property type="entry name" value="RAC GTPASE-ACTIVATING PROTEIN 1"/>
    <property type="match status" value="1"/>
</dbReference>
<feature type="region of interest" description="Disordered" evidence="3">
    <location>
        <begin position="216"/>
        <end position="235"/>
    </location>
</feature>
<dbReference type="GO" id="GO:0032154">
    <property type="term" value="C:cleavage furrow"/>
    <property type="evidence" value="ECO:0007669"/>
    <property type="project" value="TreeGrafter"/>
</dbReference>
<feature type="region of interest" description="Disordered" evidence="3">
    <location>
        <begin position="598"/>
        <end position="645"/>
    </location>
</feature>
<dbReference type="GO" id="GO:0097149">
    <property type="term" value="C:centralspindlin complex"/>
    <property type="evidence" value="ECO:0007669"/>
    <property type="project" value="TreeGrafter"/>
</dbReference>
<protein>
    <recommendedName>
        <fullName evidence="8">Rac GTPase-activating protein 1</fullName>
    </recommendedName>
</protein>
<feature type="domain" description="Rho-GAP" evidence="5">
    <location>
        <begin position="348"/>
        <end position="539"/>
    </location>
</feature>
<dbReference type="EMBL" id="CAJPIZ010013289">
    <property type="protein sequence ID" value="CAG2114178.1"/>
    <property type="molecule type" value="Genomic_DNA"/>
</dbReference>
<evidence type="ECO:0000313" key="7">
    <source>
        <dbReference type="Proteomes" id="UP000759131"/>
    </source>
</evidence>
<name>A0A7R9L2G4_9ACAR</name>